<feature type="region of interest" description="Disordered" evidence="5">
    <location>
        <begin position="1"/>
        <end position="27"/>
    </location>
</feature>
<dbReference type="InterPro" id="IPR018490">
    <property type="entry name" value="cNMP-bd_dom_sf"/>
</dbReference>
<dbReference type="Gene3D" id="2.60.120.10">
    <property type="entry name" value="Jelly Rolls"/>
    <property type="match status" value="1"/>
</dbReference>
<evidence type="ECO:0000256" key="3">
    <source>
        <dbReference type="ARBA" id="ARBA00022777"/>
    </source>
</evidence>
<evidence type="ECO:0000256" key="2">
    <source>
        <dbReference type="ARBA" id="ARBA00012438"/>
    </source>
</evidence>
<keyword evidence="7" id="KW-0547">Nucleotide-binding</keyword>
<keyword evidence="3" id="KW-0418">Kinase</keyword>
<comment type="catalytic activity">
    <reaction evidence="1">
        <text>ATP + protein L-histidine = ADP + protein N-phospho-L-histidine.</text>
        <dbReference type="EC" id="2.7.13.3"/>
    </reaction>
</comment>
<dbReference type="InterPro" id="IPR036890">
    <property type="entry name" value="HATPase_C_sf"/>
</dbReference>
<keyword evidence="8" id="KW-1185">Reference proteome</keyword>
<feature type="domain" description="Histidine kinase" evidence="6">
    <location>
        <begin position="317"/>
        <end position="494"/>
    </location>
</feature>
<dbReference type="Gene3D" id="3.30.565.10">
    <property type="entry name" value="Histidine kinase-like ATPase, C-terminal domain"/>
    <property type="match status" value="1"/>
</dbReference>
<gene>
    <name evidence="7" type="ORF">GCM10009554_05500</name>
</gene>
<dbReference type="PRINTS" id="PR00344">
    <property type="entry name" value="BCTRLSENSOR"/>
</dbReference>
<dbReference type="CDD" id="cd00038">
    <property type="entry name" value="CAP_ED"/>
    <property type="match status" value="1"/>
</dbReference>
<dbReference type="InterPro" id="IPR000595">
    <property type="entry name" value="cNMP-bd_dom"/>
</dbReference>
<dbReference type="PANTHER" id="PTHR43065:SF48">
    <property type="entry name" value="HISTIDINE KINASE"/>
    <property type="match status" value="1"/>
</dbReference>
<dbReference type="SUPFAM" id="SSF55874">
    <property type="entry name" value="ATPase domain of HSP90 chaperone/DNA topoisomerase II/histidine kinase"/>
    <property type="match status" value="1"/>
</dbReference>
<dbReference type="InterPro" id="IPR003594">
    <property type="entry name" value="HATPase_dom"/>
</dbReference>
<evidence type="ECO:0000313" key="8">
    <source>
        <dbReference type="Proteomes" id="UP001500542"/>
    </source>
</evidence>
<evidence type="ECO:0000259" key="6">
    <source>
        <dbReference type="PROSITE" id="PS50109"/>
    </source>
</evidence>
<dbReference type="InterPro" id="IPR014710">
    <property type="entry name" value="RmlC-like_jellyroll"/>
</dbReference>
<evidence type="ECO:0000256" key="4">
    <source>
        <dbReference type="ARBA" id="ARBA00023012"/>
    </source>
</evidence>
<dbReference type="RefSeq" id="WP_343964414.1">
    <property type="nucleotide sequence ID" value="NZ_BAAAHK010000002.1"/>
</dbReference>
<evidence type="ECO:0000313" key="7">
    <source>
        <dbReference type="EMBL" id="GAA0925778.1"/>
    </source>
</evidence>
<dbReference type="Gene3D" id="1.10.287.130">
    <property type="match status" value="1"/>
</dbReference>
<accession>A0ABN1PBT2</accession>
<protein>
    <recommendedName>
        <fullName evidence="2">histidine kinase</fullName>
        <ecNumber evidence="2">2.7.13.3</ecNumber>
    </recommendedName>
</protein>
<feature type="compositionally biased region" description="Polar residues" evidence="5">
    <location>
        <begin position="1"/>
        <end position="13"/>
    </location>
</feature>
<dbReference type="Proteomes" id="UP001500542">
    <property type="component" value="Unassembled WGS sequence"/>
</dbReference>
<dbReference type="GO" id="GO:0005524">
    <property type="term" value="F:ATP binding"/>
    <property type="evidence" value="ECO:0007669"/>
    <property type="project" value="UniProtKB-KW"/>
</dbReference>
<name>A0ABN1PBT2_9ACTN</name>
<dbReference type="SUPFAM" id="SSF51206">
    <property type="entry name" value="cAMP-binding domain-like"/>
    <property type="match status" value="1"/>
</dbReference>
<comment type="caution">
    <text evidence="7">The sequence shown here is derived from an EMBL/GenBank/DDBJ whole genome shotgun (WGS) entry which is preliminary data.</text>
</comment>
<keyword evidence="4" id="KW-0902">Two-component regulatory system</keyword>
<dbReference type="Pfam" id="PF02518">
    <property type="entry name" value="HATPase_c"/>
    <property type="match status" value="1"/>
</dbReference>
<dbReference type="EC" id="2.7.13.3" evidence="2"/>
<sequence length="505" mass="55276">MTESASETVSGSVSAAAAETGSGTDDGVRRITRDELRTLFLFESLTDEQLDWLVRAGHVEAVEEGRVFAEGDEATCCYVLMTGGLRMCKLLQGEEVEINRSTQRGVYAGAFNAFFGADDRKGYTASMYVLEPSEFFVVDAAAMAEMMNTWFPMAVHLIEGFVMGMQRTNETMGQRERLLALGSLSAGLTHELNNPAAAAVRAAATLRQRVAGMRSKLAMLADGTLDSTKLHKIVAIQEDAVERVAKARELSPMELSDAEDSLSDWLDDHDVRNSWDVAPVLAAVGLDVPWMEEVLTAVGPEYLEGAVRWLMYTIDTESLMNEIDDSVTRISTLVGAAKQYSQIDRAPYQVVDLRELLKSTMVMMSGKFEGLTVVKDLDPDLPPIPAYAAELNQVWTNIIDNAVSAMNGSGTLTIRTKRDGAYAVVMIGDTGPGIPNEIKNRIFEPFFTTKPIGEGTGLGLDISWRIVVKKHHGDLRVDSKPGETWFKIVLPIHPEAEIQAQADLT</sequence>
<dbReference type="InterPro" id="IPR004358">
    <property type="entry name" value="Sig_transdc_His_kin-like_C"/>
</dbReference>
<dbReference type="InterPro" id="IPR005467">
    <property type="entry name" value="His_kinase_dom"/>
</dbReference>
<reference evidence="7 8" key="1">
    <citation type="journal article" date="2019" name="Int. J. Syst. Evol. Microbiol.">
        <title>The Global Catalogue of Microorganisms (GCM) 10K type strain sequencing project: providing services to taxonomists for standard genome sequencing and annotation.</title>
        <authorList>
            <consortium name="The Broad Institute Genomics Platform"/>
            <consortium name="The Broad Institute Genome Sequencing Center for Infectious Disease"/>
            <person name="Wu L."/>
            <person name="Ma J."/>
        </authorList>
    </citation>
    <scope>NUCLEOTIDE SEQUENCE [LARGE SCALE GENOMIC DNA]</scope>
    <source>
        <strain evidence="7 8">JCM 10977</strain>
    </source>
</reference>
<evidence type="ECO:0000256" key="1">
    <source>
        <dbReference type="ARBA" id="ARBA00000085"/>
    </source>
</evidence>
<keyword evidence="7" id="KW-0067">ATP-binding</keyword>
<dbReference type="Pfam" id="PF00027">
    <property type="entry name" value="cNMP_binding"/>
    <property type="match status" value="1"/>
</dbReference>
<dbReference type="PROSITE" id="PS50109">
    <property type="entry name" value="HIS_KIN"/>
    <property type="match status" value="1"/>
</dbReference>
<keyword evidence="3" id="KW-0808">Transferase</keyword>
<dbReference type="PANTHER" id="PTHR43065">
    <property type="entry name" value="SENSOR HISTIDINE KINASE"/>
    <property type="match status" value="1"/>
</dbReference>
<dbReference type="EMBL" id="BAAAHK010000002">
    <property type="protein sequence ID" value="GAA0925778.1"/>
    <property type="molecule type" value="Genomic_DNA"/>
</dbReference>
<dbReference type="SMART" id="SM00387">
    <property type="entry name" value="HATPase_c"/>
    <property type="match status" value="1"/>
</dbReference>
<organism evidence="7 8">
    <name type="scientific">Kribbella koreensis</name>
    <dbReference type="NCBI Taxonomy" id="57909"/>
    <lineage>
        <taxon>Bacteria</taxon>
        <taxon>Bacillati</taxon>
        <taxon>Actinomycetota</taxon>
        <taxon>Actinomycetes</taxon>
        <taxon>Propionibacteriales</taxon>
        <taxon>Kribbellaceae</taxon>
        <taxon>Kribbella</taxon>
    </lineage>
</organism>
<evidence type="ECO:0000256" key="5">
    <source>
        <dbReference type="SAM" id="MobiDB-lite"/>
    </source>
</evidence>
<proteinExistence type="predicted"/>